<reference evidence="1" key="1">
    <citation type="submission" date="2019-08" db="EMBL/GenBank/DDBJ databases">
        <authorList>
            <person name="Kucharzyk K."/>
            <person name="Murdoch R.W."/>
            <person name="Higgins S."/>
            <person name="Loffler F."/>
        </authorList>
    </citation>
    <scope>NUCLEOTIDE SEQUENCE</scope>
</reference>
<organism evidence="1">
    <name type="scientific">bioreactor metagenome</name>
    <dbReference type="NCBI Taxonomy" id="1076179"/>
    <lineage>
        <taxon>unclassified sequences</taxon>
        <taxon>metagenomes</taxon>
        <taxon>ecological metagenomes</taxon>
    </lineage>
</organism>
<protein>
    <submittedName>
        <fullName evidence="1">Uncharacterized protein</fullName>
    </submittedName>
</protein>
<sequence length="59" mass="6734">METTYLADAVEQWPKNIKILITGVKYADKGIRKDWGIVTKTLIEVSMKEGMQSIKRIHG</sequence>
<comment type="caution">
    <text evidence="1">The sequence shown here is derived from an EMBL/GenBank/DDBJ whole genome shotgun (WGS) entry which is preliminary data.</text>
</comment>
<dbReference type="EMBL" id="VSSQ01140198">
    <property type="protein sequence ID" value="MPN62342.1"/>
    <property type="molecule type" value="Genomic_DNA"/>
</dbReference>
<evidence type="ECO:0000313" key="1">
    <source>
        <dbReference type="EMBL" id="MPN62342.1"/>
    </source>
</evidence>
<dbReference type="AlphaFoldDB" id="A0A645JGK3"/>
<proteinExistence type="predicted"/>
<name>A0A645JGK3_9ZZZZ</name>
<accession>A0A645JGK3</accession>
<gene>
    <name evidence="1" type="ORF">SDC9_210089</name>
</gene>